<dbReference type="InterPro" id="IPR022123">
    <property type="entry name" value="DUF3658"/>
</dbReference>
<evidence type="ECO:0000259" key="1">
    <source>
        <dbReference type="Pfam" id="PF08874"/>
    </source>
</evidence>
<feature type="domain" description="DUF3658" evidence="2">
    <location>
        <begin position="153"/>
        <end position="251"/>
    </location>
</feature>
<dbReference type="Pfam" id="PF08874">
    <property type="entry name" value="DUF1835"/>
    <property type="match status" value="1"/>
</dbReference>
<protein>
    <submittedName>
        <fullName evidence="3">DUF1835 domain-containing protein</fullName>
    </submittedName>
</protein>
<evidence type="ECO:0000313" key="4">
    <source>
        <dbReference type="Proteomes" id="UP001082899"/>
    </source>
</evidence>
<keyword evidence="4" id="KW-1185">Reference proteome</keyword>
<sequence>MDYIHVVNGDLAARLLGEALETAGRRDRIVVLRDDLAFGPLRSIDESNSARIAFWQRALGAGEHGLSQTIIDAFEASTLTLRALAVDDGSEVVAWHAQNAGDQLMLRRVAYHLRHAPQRLNEIGMPARSLVRNAQETSGEPHCTPGAMAARLHAIAPISLLRIGRLALEWQELKQLGHEVRRWRDNTFQSAAFSDIDGAIIELATLQWQSYLSLAQRIRTVDPGSVATDALIAWRCRELAALGRIALDGDPILEKSTRIRLAQADRAPAHLVC</sequence>
<evidence type="ECO:0000259" key="2">
    <source>
        <dbReference type="Pfam" id="PF12395"/>
    </source>
</evidence>
<name>A0ABT3ZRD6_9BURK</name>
<dbReference type="Proteomes" id="UP001082899">
    <property type="component" value="Unassembled WGS sequence"/>
</dbReference>
<dbReference type="RefSeq" id="WP_267848995.1">
    <property type="nucleotide sequence ID" value="NZ_JAPMXC010000010.1"/>
</dbReference>
<evidence type="ECO:0000313" key="3">
    <source>
        <dbReference type="EMBL" id="MCY0389096.1"/>
    </source>
</evidence>
<comment type="caution">
    <text evidence="3">The sequence shown here is derived from an EMBL/GenBank/DDBJ whole genome shotgun (WGS) entry which is preliminary data.</text>
</comment>
<dbReference type="InterPro" id="IPR014973">
    <property type="entry name" value="DUF1835"/>
</dbReference>
<dbReference type="Pfam" id="PF12395">
    <property type="entry name" value="DUF3658"/>
    <property type="match status" value="1"/>
</dbReference>
<gene>
    <name evidence="3" type="ORF">OVY01_18250</name>
</gene>
<dbReference type="EMBL" id="JAPMXC010000010">
    <property type="protein sequence ID" value="MCY0389096.1"/>
    <property type="molecule type" value="Genomic_DNA"/>
</dbReference>
<organism evidence="3 4">
    <name type="scientific">Robbsia betulipollinis</name>
    <dbReference type="NCBI Taxonomy" id="2981849"/>
    <lineage>
        <taxon>Bacteria</taxon>
        <taxon>Pseudomonadati</taxon>
        <taxon>Pseudomonadota</taxon>
        <taxon>Betaproteobacteria</taxon>
        <taxon>Burkholderiales</taxon>
        <taxon>Burkholderiaceae</taxon>
        <taxon>Robbsia</taxon>
    </lineage>
</organism>
<accession>A0ABT3ZRD6</accession>
<proteinExistence type="predicted"/>
<feature type="domain" description="DUF1835" evidence="1">
    <location>
        <begin position="4"/>
        <end position="124"/>
    </location>
</feature>
<reference evidence="3" key="1">
    <citation type="submission" date="2022-11" db="EMBL/GenBank/DDBJ databases">
        <title>Robbsia betulipollinis sp. nov., isolated from pollen of birch (Betula pendula).</title>
        <authorList>
            <person name="Shi H."/>
            <person name="Ambika Manirajan B."/>
            <person name="Ratering S."/>
            <person name="Geissler-Plaum R."/>
            <person name="Schnell S."/>
        </authorList>
    </citation>
    <scope>NUCLEOTIDE SEQUENCE</scope>
    <source>
        <strain evidence="3">Bb-Pol-6</strain>
    </source>
</reference>